<dbReference type="InterPro" id="IPR036291">
    <property type="entry name" value="NAD(P)-bd_dom_sf"/>
</dbReference>
<dbReference type="Gene3D" id="3.90.25.10">
    <property type="entry name" value="UDP-galactose 4-epimerase, domain 1"/>
    <property type="match status" value="1"/>
</dbReference>
<dbReference type="EMBL" id="UAUF01000007">
    <property type="protein sequence ID" value="SPZ02497.1"/>
    <property type="molecule type" value="Genomic_DNA"/>
</dbReference>
<comment type="catalytic activity">
    <reaction evidence="5 6">
        <text>dTDP-beta-L-rhamnose + NADP(+) = dTDP-4-dehydro-beta-L-rhamnose + NADPH + H(+)</text>
        <dbReference type="Rhea" id="RHEA:21796"/>
        <dbReference type="ChEBI" id="CHEBI:15378"/>
        <dbReference type="ChEBI" id="CHEBI:57510"/>
        <dbReference type="ChEBI" id="CHEBI:57783"/>
        <dbReference type="ChEBI" id="CHEBI:58349"/>
        <dbReference type="ChEBI" id="CHEBI:62830"/>
        <dbReference type="EC" id="1.1.1.133"/>
    </reaction>
</comment>
<keyword evidence="6" id="KW-0521">NADP</keyword>
<comment type="function">
    <text evidence="6">Catalyzes the reduction of dTDP-6-deoxy-L-lyxo-4-hexulose to yield dTDP-L-rhamnose.</text>
</comment>
<dbReference type="Pfam" id="PF04321">
    <property type="entry name" value="RmlD_sub_bind"/>
    <property type="match status" value="1"/>
</dbReference>
<evidence type="ECO:0000256" key="2">
    <source>
        <dbReference type="ARBA" id="ARBA00010944"/>
    </source>
</evidence>
<evidence type="ECO:0000313" key="9">
    <source>
        <dbReference type="Proteomes" id="UP000250443"/>
    </source>
</evidence>
<reference evidence="8 9" key="1">
    <citation type="submission" date="2018-06" db="EMBL/GenBank/DDBJ databases">
        <authorList>
            <consortium name="Pathogen Informatics"/>
            <person name="Doyle S."/>
        </authorList>
    </citation>
    <scope>NUCLEOTIDE SEQUENCE [LARGE SCALE GENOMIC DNA]</scope>
    <source>
        <strain evidence="8 9">NCTC11842</strain>
    </source>
</reference>
<feature type="domain" description="RmlD-like substrate binding" evidence="7">
    <location>
        <begin position="1"/>
        <end position="285"/>
    </location>
</feature>
<dbReference type="InterPro" id="IPR005913">
    <property type="entry name" value="dTDP_dehydrorham_reduct"/>
</dbReference>
<comment type="similarity">
    <text evidence="2 6">Belongs to the dTDP-4-dehydrorhamnose reductase family.</text>
</comment>
<dbReference type="CDD" id="cd05254">
    <property type="entry name" value="dTDP_HR_like_SDR_e"/>
    <property type="match status" value="1"/>
</dbReference>
<keyword evidence="6 8" id="KW-0560">Oxidoreductase</keyword>
<dbReference type="GO" id="GO:0009243">
    <property type="term" value="P:O antigen biosynthetic process"/>
    <property type="evidence" value="ECO:0007669"/>
    <property type="project" value="UniProtKB-UniPathway"/>
</dbReference>
<protein>
    <recommendedName>
        <fullName evidence="4 6">dTDP-4-dehydrorhamnose reductase</fullName>
        <ecNumber evidence="3 6">1.1.1.133</ecNumber>
    </recommendedName>
</protein>
<evidence type="ECO:0000313" key="8">
    <source>
        <dbReference type="EMBL" id="SPZ02497.1"/>
    </source>
</evidence>
<dbReference type="Gene3D" id="3.40.50.720">
    <property type="entry name" value="NAD(P)-binding Rossmann-like Domain"/>
    <property type="match status" value="1"/>
</dbReference>
<evidence type="ECO:0000259" key="7">
    <source>
        <dbReference type="Pfam" id="PF04321"/>
    </source>
</evidence>
<name>A0A2X2C398_PSELU</name>
<dbReference type="InterPro" id="IPR029903">
    <property type="entry name" value="RmlD-like-bd"/>
</dbReference>
<evidence type="ECO:0000256" key="1">
    <source>
        <dbReference type="ARBA" id="ARBA00004781"/>
    </source>
</evidence>
<dbReference type="EC" id="1.1.1.133" evidence="3 6"/>
<comment type="cofactor">
    <cofactor evidence="6">
        <name>Mg(2+)</name>
        <dbReference type="ChEBI" id="CHEBI:18420"/>
    </cofactor>
    <text evidence="6">Binds 1 Mg(2+) ion per monomer.</text>
</comment>
<evidence type="ECO:0000256" key="6">
    <source>
        <dbReference type="RuleBase" id="RU364082"/>
    </source>
</evidence>
<dbReference type="PANTHER" id="PTHR10491:SF4">
    <property type="entry name" value="METHIONINE ADENOSYLTRANSFERASE 2 SUBUNIT BETA"/>
    <property type="match status" value="1"/>
</dbReference>
<evidence type="ECO:0000256" key="4">
    <source>
        <dbReference type="ARBA" id="ARBA00017099"/>
    </source>
</evidence>
<dbReference type="NCBIfam" id="TIGR01214">
    <property type="entry name" value="rmlD"/>
    <property type="match status" value="1"/>
</dbReference>
<comment type="pathway">
    <text evidence="1 6">Carbohydrate biosynthesis; dTDP-L-rhamnose biosynthesis.</text>
</comment>
<dbReference type="RefSeq" id="WP_112297543.1">
    <property type="nucleotide sequence ID" value="NZ_UAUF01000007.1"/>
</dbReference>
<dbReference type="AlphaFoldDB" id="A0A2X2C398"/>
<sequence length="292" mass="32329">MKILINGRSGQVSKALQRCLKHSDDLVVLGRQELDLAQTDAIYETVMAIKPDIIINAAAYTAVDQAESDEAMAFAVNAKAPGILAQAAAKLDIPFIHFSTEYVFDGAHNGFYHEEIPPRPINAYGRSKLEGEKAIQAVGGKYLILRTSWVYSQDGHCFLRSMYRLLQERDILNVVNDQRGAPTWSETIAAVTQQIVERYTRSTGGEWGIYHLVSSGETSWFGFTQLIAEKLAAQGITCAALSPIPSSDYPTPAKRPANSRLDCSKIKAQWGVTLPDWQTAFSECWMQHFQGV</sequence>
<gene>
    <name evidence="8" type="primary">rfbD2</name>
    <name evidence="8" type="ORF">NCTC11842_00637</name>
</gene>
<dbReference type="PANTHER" id="PTHR10491">
    <property type="entry name" value="DTDP-4-DEHYDRORHAMNOSE REDUCTASE"/>
    <property type="match status" value="1"/>
</dbReference>
<organism evidence="8 9">
    <name type="scientific">Pseudomonas luteola</name>
    <dbReference type="NCBI Taxonomy" id="47886"/>
    <lineage>
        <taxon>Bacteria</taxon>
        <taxon>Pseudomonadati</taxon>
        <taxon>Pseudomonadota</taxon>
        <taxon>Gammaproteobacteria</taxon>
        <taxon>Pseudomonadales</taxon>
        <taxon>Pseudomonadaceae</taxon>
        <taxon>Pseudomonas</taxon>
    </lineage>
</organism>
<dbReference type="GO" id="GO:0008831">
    <property type="term" value="F:dTDP-4-dehydrorhamnose reductase activity"/>
    <property type="evidence" value="ECO:0007669"/>
    <property type="project" value="UniProtKB-EC"/>
</dbReference>
<dbReference type="SUPFAM" id="SSF51735">
    <property type="entry name" value="NAD(P)-binding Rossmann-fold domains"/>
    <property type="match status" value="1"/>
</dbReference>
<proteinExistence type="inferred from homology"/>
<dbReference type="UniPathway" id="UPA00281"/>
<evidence type="ECO:0000256" key="3">
    <source>
        <dbReference type="ARBA" id="ARBA00012929"/>
    </source>
</evidence>
<evidence type="ECO:0000256" key="5">
    <source>
        <dbReference type="ARBA" id="ARBA00048200"/>
    </source>
</evidence>
<accession>A0A2X2C398</accession>
<dbReference type="UniPathway" id="UPA00124"/>
<dbReference type="Proteomes" id="UP000250443">
    <property type="component" value="Unassembled WGS sequence"/>
</dbReference>
<dbReference type="GO" id="GO:0019305">
    <property type="term" value="P:dTDP-rhamnose biosynthetic process"/>
    <property type="evidence" value="ECO:0007669"/>
    <property type="project" value="UniProtKB-UniPathway"/>
</dbReference>